<proteinExistence type="predicted"/>
<keyword evidence="2" id="KW-0479">Metal-binding</keyword>
<dbReference type="GO" id="GO:0051213">
    <property type="term" value="F:dioxygenase activity"/>
    <property type="evidence" value="ECO:0007669"/>
    <property type="project" value="UniProtKB-KW"/>
</dbReference>
<evidence type="ECO:0000313" key="8">
    <source>
        <dbReference type="Proteomes" id="UP000183567"/>
    </source>
</evidence>
<organism evidence="7 8">
    <name type="scientific">Rhizopogon vesiculosus</name>
    <dbReference type="NCBI Taxonomy" id="180088"/>
    <lineage>
        <taxon>Eukaryota</taxon>
        <taxon>Fungi</taxon>
        <taxon>Dikarya</taxon>
        <taxon>Basidiomycota</taxon>
        <taxon>Agaricomycotina</taxon>
        <taxon>Agaricomycetes</taxon>
        <taxon>Agaricomycetidae</taxon>
        <taxon>Boletales</taxon>
        <taxon>Suillineae</taxon>
        <taxon>Rhizopogonaceae</taxon>
        <taxon>Rhizopogon</taxon>
    </lineage>
</organism>
<comment type="caution">
    <text evidence="7">The sequence shown here is derived from an EMBL/GenBank/DDBJ whole genome shotgun (WGS) entry which is preliminary data.</text>
</comment>
<accession>A0A1J8Q246</accession>
<comment type="cofactor">
    <cofactor evidence="1">
        <name>Fe(2+)</name>
        <dbReference type="ChEBI" id="CHEBI:29033"/>
    </cofactor>
</comment>
<evidence type="ECO:0000256" key="5">
    <source>
        <dbReference type="ARBA" id="ARBA00023004"/>
    </source>
</evidence>
<feature type="domain" description="2OGFeDO JBP1/TET oxygenase" evidence="6">
    <location>
        <begin position="69"/>
        <end position="179"/>
    </location>
</feature>
<dbReference type="InterPro" id="IPR024779">
    <property type="entry name" value="2OGFeDO_JBP1/TET_oxygenase_dom"/>
</dbReference>
<evidence type="ECO:0000256" key="2">
    <source>
        <dbReference type="ARBA" id="ARBA00022723"/>
    </source>
</evidence>
<dbReference type="EMBL" id="LVVM01006549">
    <property type="protein sequence ID" value="OJA07793.1"/>
    <property type="molecule type" value="Genomic_DNA"/>
</dbReference>
<protein>
    <recommendedName>
        <fullName evidence="6">2OGFeDO JBP1/TET oxygenase domain-containing protein</fullName>
    </recommendedName>
</protein>
<dbReference type="GO" id="GO:0046872">
    <property type="term" value="F:metal ion binding"/>
    <property type="evidence" value="ECO:0007669"/>
    <property type="project" value="UniProtKB-KW"/>
</dbReference>
<gene>
    <name evidence="7" type="ORF">AZE42_12694</name>
</gene>
<dbReference type="Pfam" id="PF12851">
    <property type="entry name" value="Tet_JBP"/>
    <property type="match status" value="1"/>
</dbReference>
<dbReference type="OrthoDB" id="2660627at2759"/>
<dbReference type="STRING" id="180088.A0A1J8Q246"/>
<keyword evidence="8" id="KW-1185">Reference proteome</keyword>
<keyword evidence="3" id="KW-0223">Dioxygenase</keyword>
<keyword evidence="5" id="KW-0408">Iron</keyword>
<sequence>MNGCNFYAASDPSLTPGCINISPCWFQQGREVIGDPWAQKFAPELSANLKGDHRREITVSTQRLGLLALAALRVMHPELYFAGLHMMLRLGEWAEKEGDEELLDCLKNWASVFNMVTVMCNRSTPPHRDPKCPPEALDIMMSVGEYEPAVMDLKNLGITLGYKSGTMVATCCWIVRHAVDVDVGDWVMWAWFM</sequence>
<keyword evidence="4" id="KW-0560">Oxidoreductase</keyword>
<evidence type="ECO:0000256" key="4">
    <source>
        <dbReference type="ARBA" id="ARBA00023002"/>
    </source>
</evidence>
<reference evidence="7 8" key="1">
    <citation type="submission" date="2016-03" db="EMBL/GenBank/DDBJ databases">
        <title>Comparative genomics of the ectomycorrhizal sister species Rhizopogon vinicolor and Rhizopogon vesiculosus (Basidiomycota: Boletales) reveals a divergence of the mating type B locus.</title>
        <authorList>
            <person name="Mujic A.B."/>
            <person name="Kuo A."/>
            <person name="Tritt A."/>
            <person name="Lipzen A."/>
            <person name="Chen C."/>
            <person name="Johnson J."/>
            <person name="Sharma A."/>
            <person name="Barry K."/>
            <person name="Grigoriev I.V."/>
            <person name="Spatafora J.W."/>
        </authorList>
    </citation>
    <scope>NUCLEOTIDE SEQUENCE [LARGE SCALE GENOMIC DNA]</scope>
    <source>
        <strain evidence="7 8">AM-OR11-056</strain>
    </source>
</reference>
<dbReference type="Proteomes" id="UP000183567">
    <property type="component" value="Unassembled WGS sequence"/>
</dbReference>
<evidence type="ECO:0000259" key="6">
    <source>
        <dbReference type="Pfam" id="PF12851"/>
    </source>
</evidence>
<name>A0A1J8Q246_9AGAM</name>
<dbReference type="AlphaFoldDB" id="A0A1J8Q246"/>
<evidence type="ECO:0000313" key="7">
    <source>
        <dbReference type="EMBL" id="OJA07793.1"/>
    </source>
</evidence>
<evidence type="ECO:0000256" key="1">
    <source>
        <dbReference type="ARBA" id="ARBA00001954"/>
    </source>
</evidence>
<evidence type="ECO:0000256" key="3">
    <source>
        <dbReference type="ARBA" id="ARBA00022964"/>
    </source>
</evidence>